<feature type="chain" id="PRO_5035238615" description="LNS2/PITP domain-containing protein" evidence="1">
    <location>
        <begin position="31"/>
        <end position="334"/>
    </location>
</feature>
<dbReference type="InterPro" id="IPR023214">
    <property type="entry name" value="HAD_sf"/>
</dbReference>
<dbReference type="SUPFAM" id="SSF56784">
    <property type="entry name" value="HAD-like"/>
    <property type="match status" value="1"/>
</dbReference>
<organism evidence="3 4">
    <name type="scientific">Acanthopleuribacter pedis</name>
    <dbReference type="NCBI Taxonomy" id="442870"/>
    <lineage>
        <taxon>Bacteria</taxon>
        <taxon>Pseudomonadati</taxon>
        <taxon>Acidobacteriota</taxon>
        <taxon>Holophagae</taxon>
        <taxon>Acanthopleuribacterales</taxon>
        <taxon>Acanthopleuribacteraceae</taxon>
        <taxon>Acanthopleuribacter</taxon>
    </lineage>
</organism>
<gene>
    <name evidence="3" type="ORF">J3U88_04725</name>
</gene>
<dbReference type="RefSeq" id="WP_207857187.1">
    <property type="nucleotide sequence ID" value="NZ_JAFREP010000003.1"/>
</dbReference>
<feature type="signal peptide" evidence="1">
    <location>
        <begin position="1"/>
        <end position="30"/>
    </location>
</feature>
<dbReference type="GO" id="GO:0035091">
    <property type="term" value="F:phosphatidylinositol binding"/>
    <property type="evidence" value="ECO:0007669"/>
    <property type="project" value="TreeGrafter"/>
</dbReference>
<feature type="domain" description="LNS2/PITP" evidence="2">
    <location>
        <begin position="168"/>
        <end position="309"/>
    </location>
</feature>
<dbReference type="PANTHER" id="PTHR10658:SF11">
    <property type="entry name" value="VIBRATOR, ISOFORM B"/>
    <property type="match status" value="1"/>
</dbReference>
<comment type="caution">
    <text evidence="3">The sequence shown here is derived from an EMBL/GenBank/DDBJ whole genome shotgun (WGS) entry which is preliminary data.</text>
</comment>
<keyword evidence="1" id="KW-0732">Signal</keyword>
<dbReference type="GO" id="GO:0008526">
    <property type="term" value="F:phosphatidylinositol transfer activity"/>
    <property type="evidence" value="ECO:0007669"/>
    <property type="project" value="TreeGrafter"/>
</dbReference>
<dbReference type="GO" id="GO:0031210">
    <property type="term" value="F:phosphatidylcholine binding"/>
    <property type="evidence" value="ECO:0007669"/>
    <property type="project" value="TreeGrafter"/>
</dbReference>
<evidence type="ECO:0000259" key="2">
    <source>
        <dbReference type="SMART" id="SM00775"/>
    </source>
</evidence>
<evidence type="ECO:0000256" key="1">
    <source>
        <dbReference type="SAM" id="SignalP"/>
    </source>
</evidence>
<keyword evidence="4" id="KW-1185">Reference proteome</keyword>
<dbReference type="Pfam" id="PF24694">
    <property type="entry name" value="LNS2_PITM1-3"/>
    <property type="match status" value="1"/>
</dbReference>
<dbReference type="InterPro" id="IPR036412">
    <property type="entry name" value="HAD-like_sf"/>
</dbReference>
<reference evidence="3" key="1">
    <citation type="submission" date="2021-03" db="EMBL/GenBank/DDBJ databases">
        <authorList>
            <person name="Wang G."/>
        </authorList>
    </citation>
    <scope>NUCLEOTIDE SEQUENCE</scope>
    <source>
        <strain evidence="3">KCTC 12899</strain>
    </source>
</reference>
<dbReference type="Proteomes" id="UP000664417">
    <property type="component" value="Unassembled WGS sequence"/>
</dbReference>
<name>A0A8J7QFX3_9BACT</name>
<accession>A0A8J7QFX3</accession>
<dbReference type="Pfam" id="PF24695">
    <property type="entry name" value="PITM1-3"/>
    <property type="match status" value="1"/>
</dbReference>
<evidence type="ECO:0000313" key="3">
    <source>
        <dbReference type="EMBL" id="MBO1317755.1"/>
    </source>
</evidence>
<evidence type="ECO:0000313" key="4">
    <source>
        <dbReference type="Proteomes" id="UP000664417"/>
    </source>
</evidence>
<protein>
    <recommendedName>
        <fullName evidence="2">LNS2/PITP domain-containing protein</fullName>
    </recommendedName>
</protein>
<dbReference type="AlphaFoldDB" id="A0A8J7QFX3"/>
<dbReference type="PANTHER" id="PTHR10658">
    <property type="entry name" value="PHOSPHATIDYLINOSITOL TRANSFER PROTEIN"/>
    <property type="match status" value="1"/>
</dbReference>
<dbReference type="SMART" id="SM00775">
    <property type="entry name" value="LNS2"/>
    <property type="match status" value="1"/>
</dbReference>
<dbReference type="GO" id="GO:0005737">
    <property type="term" value="C:cytoplasm"/>
    <property type="evidence" value="ECO:0007669"/>
    <property type="project" value="TreeGrafter"/>
</dbReference>
<dbReference type="GO" id="GO:0008525">
    <property type="term" value="F:phosphatidylcholine transporter activity"/>
    <property type="evidence" value="ECO:0007669"/>
    <property type="project" value="TreeGrafter"/>
</dbReference>
<proteinExistence type="predicted"/>
<dbReference type="InterPro" id="IPR031315">
    <property type="entry name" value="LNS2/PITP"/>
</dbReference>
<dbReference type="Gene3D" id="3.40.50.1000">
    <property type="entry name" value="HAD superfamily/HAD-like"/>
    <property type="match status" value="1"/>
</dbReference>
<dbReference type="InterPro" id="IPR001666">
    <property type="entry name" value="PI_transfer"/>
</dbReference>
<dbReference type="EMBL" id="JAFREP010000003">
    <property type="protein sequence ID" value="MBO1317755.1"/>
    <property type="molecule type" value="Genomic_DNA"/>
</dbReference>
<sequence>MKAPINMSLQMIFNALLLFGFVAGAATLHAQPVCTDFAEIENPPPFDYPRRERFRLFWNNWLAQDTPFHMGHDLVVAAGNPSRLTGKFDYGIVFHKDLEYEWVQTYIYGPNLGDWQFIGRHATNSDGKIFVELPALEEGTYVVKMVVMGDLSSTNAYVRVVSPGTQAVVFDIDETLTIDDLETILDYTGIEWAEPRQGAGELVEHYIALGYHPIFLTARPYWYAKGSRQWLRDYMHLPDYTLRTALSNEDSIFRTADYKAGVLQEIQNGGISIFRAYGNADTDIEAYERVGIPKNQTFTIGDLAGDNGTTPIPGGGYNDHLDTVVATTPDSGCR</sequence>